<proteinExistence type="predicted"/>
<sequence>MSSNGRIGVREERGLFHLEFFNRLYKVFGEMVVSCLRDICHQSVNISRSAEHGLMLFQTGEDAFWTGREMDGQAHGLGFTESAWGDKTWDLVKLTRKLQDFHWVAILGECSIFLHYHLQETEQEWCLAGGETKGFEQVRPHVHIDITW</sequence>
<accession>A0ACC0UK66</accession>
<dbReference type="EMBL" id="JAGFNK010000012">
    <property type="protein sequence ID" value="KAI9512119.1"/>
    <property type="molecule type" value="Genomic_DNA"/>
</dbReference>
<keyword evidence="2" id="KW-1185">Reference proteome</keyword>
<comment type="caution">
    <text evidence="1">The sequence shown here is derived from an EMBL/GenBank/DDBJ whole genome shotgun (WGS) entry which is preliminary data.</text>
</comment>
<reference evidence="1" key="1">
    <citation type="submission" date="2021-03" db="EMBL/GenBank/DDBJ databases">
        <title>Evolutionary priming and transition to the ectomycorrhizal habit in an iconic lineage of mushroom-forming fungi: is preadaptation a requirement?</title>
        <authorList>
            <consortium name="DOE Joint Genome Institute"/>
            <person name="Looney B.P."/>
            <person name="Miyauchi S."/>
            <person name="Morin E."/>
            <person name="Drula E."/>
            <person name="Courty P.E."/>
            <person name="Chicoki N."/>
            <person name="Fauchery L."/>
            <person name="Kohler A."/>
            <person name="Kuo A."/>
            <person name="LaButti K."/>
            <person name="Pangilinan J."/>
            <person name="Lipzen A."/>
            <person name="Riley R."/>
            <person name="Andreopoulos W."/>
            <person name="He G."/>
            <person name="Johnson J."/>
            <person name="Barry K.W."/>
            <person name="Grigoriev I.V."/>
            <person name="Nagy L."/>
            <person name="Hibbett D."/>
            <person name="Henrissat B."/>
            <person name="Matheny P.B."/>
            <person name="Labbe J."/>
            <person name="Martin A.F."/>
        </authorList>
    </citation>
    <scope>NUCLEOTIDE SEQUENCE</scope>
    <source>
        <strain evidence="1">BPL698</strain>
    </source>
</reference>
<protein>
    <submittedName>
        <fullName evidence="1">Uncharacterized protein</fullName>
    </submittedName>
</protein>
<evidence type="ECO:0000313" key="2">
    <source>
        <dbReference type="Proteomes" id="UP001207468"/>
    </source>
</evidence>
<name>A0ACC0UK66_9AGAM</name>
<evidence type="ECO:0000313" key="1">
    <source>
        <dbReference type="EMBL" id="KAI9512119.1"/>
    </source>
</evidence>
<organism evidence="1 2">
    <name type="scientific">Russula earlei</name>
    <dbReference type="NCBI Taxonomy" id="71964"/>
    <lineage>
        <taxon>Eukaryota</taxon>
        <taxon>Fungi</taxon>
        <taxon>Dikarya</taxon>
        <taxon>Basidiomycota</taxon>
        <taxon>Agaricomycotina</taxon>
        <taxon>Agaricomycetes</taxon>
        <taxon>Russulales</taxon>
        <taxon>Russulaceae</taxon>
        <taxon>Russula</taxon>
    </lineage>
</organism>
<gene>
    <name evidence="1" type="ORF">F5148DRAFT_1146308</name>
</gene>
<dbReference type="Proteomes" id="UP001207468">
    <property type="component" value="Unassembled WGS sequence"/>
</dbReference>